<organism evidence="1 2">
    <name type="scientific">Thelephora ganbajun</name>
    <name type="common">Ganba fungus</name>
    <dbReference type="NCBI Taxonomy" id="370292"/>
    <lineage>
        <taxon>Eukaryota</taxon>
        <taxon>Fungi</taxon>
        <taxon>Dikarya</taxon>
        <taxon>Basidiomycota</taxon>
        <taxon>Agaricomycotina</taxon>
        <taxon>Agaricomycetes</taxon>
        <taxon>Thelephorales</taxon>
        <taxon>Thelephoraceae</taxon>
        <taxon>Thelephora</taxon>
    </lineage>
</organism>
<sequence length="140" mass="14688">MDPSLPPQDFAMPDLGDENEDPDQDVPPPPDSDKGSSSVSDSGDPPPSDSDEDTLPLPDSSPVCVIACASGAFPTPSPTLQSIPFVIQLNLLPGSIARFVVSPLLALSNFRAVVISTVYPTQYLNPERGRVSLLPPGHPS</sequence>
<name>A0ACB6Z4H6_THEGA</name>
<gene>
    <name evidence="1" type="ORF">BDM02DRAFT_3122303</name>
</gene>
<reference evidence="1" key="2">
    <citation type="journal article" date="2020" name="Nat. Commun.">
        <title>Large-scale genome sequencing of mycorrhizal fungi provides insights into the early evolution of symbiotic traits.</title>
        <authorList>
            <person name="Miyauchi S."/>
            <person name="Kiss E."/>
            <person name="Kuo A."/>
            <person name="Drula E."/>
            <person name="Kohler A."/>
            <person name="Sanchez-Garcia M."/>
            <person name="Morin E."/>
            <person name="Andreopoulos B."/>
            <person name="Barry K.W."/>
            <person name="Bonito G."/>
            <person name="Buee M."/>
            <person name="Carver A."/>
            <person name="Chen C."/>
            <person name="Cichocki N."/>
            <person name="Clum A."/>
            <person name="Culley D."/>
            <person name="Crous P.W."/>
            <person name="Fauchery L."/>
            <person name="Girlanda M."/>
            <person name="Hayes R.D."/>
            <person name="Keri Z."/>
            <person name="LaButti K."/>
            <person name="Lipzen A."/>
            <person name="Lombard V."/>
            <person name="Magnuson J."/>
            <person name="Maillard F."/>
            <person name="Murat C."/>
            <person name="Nolan M."/>
            <person name="Ohm R.A."/>
            <person name="Pangilinan J."/>
            <person name="Pereira M.F."/>
            <person name="Perotto S."/>
            <person name="Peter M."/>
            <person name="Pfister S."/>
            <person name="Riley R."/>
            <person name="Sitrit Y."/>
            <person name="Stielow J.B."/>
            <person name="Szollosi G."/>
            <person name="Zifcakova L."/>
            <person name="Stursova M."/>
            <person name="Spatafora J.W."/>
            <person name="Tedersoo L."/>
            <person name="Vaario L.M."/>
            <person name="Yamada A."/>
            <person name="Yan M."/>
            <person name="Wang P."/>
            <person name="Xu J."/>
            <person name="Bruns T."/>
            <person name="Baldrian P."/>
            <person name="Vilgalys R."/>
            <person name="Dunand C."/>
            <person name="Henrissat B."/>
            <person name="Grigoriev I.V."/>
            <person name="Hibbett D."/>
            <person name="Nagy L.G."/>
            <person name="Martin F.M."/>
        </authorList>
    </citation>
    <scope>NUCLEOTIDE SEQUENCE</scope>
    <source>
        <strain evidence="1">P2</strain>
    </source>
</reference>
<evidence type="ECO:0000313" key="2">
    <source>
        <dbReference type="Proteomes" id="UP000886501"/>
    </source>
</evidence>
<dbReference type="EMBL" id="MU118154">
    <property type="protein sequence ID" value="KAF9644198.1"/>
    <property type="molecule type" value="Genomic_DNA"/>
</dbReference>
<reference evidence="1" key="1">
    <citation type="submission" date="2019-10" db="EMBL/GenBank/DDBJ databases">
        <authorList>
            <consortium name="DOE Joint Genome Institute"/>
            <person name="Kuo A."/>
            <person name="Miyauchi S."/>
            <person name="Kiss E."/>
            <person name="Drula E."/>
            <person name="Kohler A."/>
            <person name="Sanchez-Garcia M."/>
            <person name="Andreopoulos B."/>
            <person name="Barry K.W."/>
            <person name="Bonito G."/>
            <person name="Buee M."/>
            <person name="Carver A."/>
            <person name="Chen C."/>
            <person name="Cichocki N."/>
            <person name="Clum A."/>
            <person name="Culley D."/>
            <person name="Crous P.W."/>
            <person name="Fauchery L."/>
            <person name="Girlanda M."/>
            <person name="Hayes R."/>
            <person name="Keri Z."/>
            <person name="Labutti K."/>
            <person name="Lipzen A."/>
            <person name="Lombard V."/>
            <person name="Magnuson J."/>
            <person name="Maillard F."/>
            <person name="Morin E."/>
            <person name="Murat C."/>
            <person name="Nolan M."/>
            <person name="Ohm R."/>
            <person name="Pangilinan J."/>
            <person name="Pereira M."/>
            <person name="Perotto S."/>
            <person name="Peter M."/>
            <person name="Riley R."/>
            <person name="Sitrit Y."/>
            <person name="Stielow B."/>
            <person name="Szollosi G."/>
            <person name="Zifcakova L."/>
            <person name="Stursova M."/>
            <person name="Spatafora J.W."/>
            <person name="Tedersoo L."/>
            <person name="Vaario L.-M."/>
            <person name="Yamada A."/>
            <person name="Yan M."/>
            <person name="Wang P."/>
            <person name="Xu J."/>
            <person name="Bruns T."/>
            <person name="Baldrian P."/>
            <person name="Vilgalys R."/>
            <person name="Henrissat B."/>
            <person name="Grigoriev I.V."/>
            <person name="Hibbett D."/>
            <person name="Nagy L.G."/>
            <person name="Martin F.M."/>
        </authorList>
    </citation>
    <scope>NUCLEOTIDE SEQUENCE</scope>
    <source>
        <strain evidence="1">P2</strain>
    </source>
</reference>
<keyword evidence="2" id="KW-1185">Reference proteome</keyword>
<protein>
    <submittedName>
        <fullName evidence="1">Uncharacterized protein</fullName>
    </submittedName>
</protein>
<evidence type="ECO:0000313" key="1">
    <source>
        <dbReference type="EMBL" id="KAF9644198.1"/>
    </source>
</evidence>
<comment type="caution">
    <text evidence="1">The sequence shown here is derived from an EMBL/GenBank/DDBJ whole genome shotgun (WGS) entry which is preliminary data.</text>
</comment>
<proteinExistence type="predicted"/>
<accession>A0ACB6Z4H6</accession>
<dbReference type="Proteomes" id="UP000886501">
    <property type="component" value="Unassembled WGS sequence"/>
</dbReference>